<gene>
    <name evidence="2" type="ORF">S01H1_34560</name>
</gene>
<proteinExistence type="predicted"/>
<sequence length="161" mass="16890">SGHNAAECACSLPEDGELPERHGACQEGTWDYGAWGACGQESCLRTRGIECTKGDAAECACSEPGDGQYPARTEQCEQGDGCPYLGNWKTGAWACRHDCTGEREVRCEGQTAGGVSPECDPATRPANTSPPGQACVQSIDCPPSTWCTSSADRSSEYPGCS</sequence>
<name>X0UFV3_9ZZZZ</name>
<comment type="caution">
    <text evidence="2">The sequence shown here is derived from an EMBL/GenBank/DDBJ whole genome shotgun (WGS) entry which is preliminary data.</text>
</comment>
<feature type="region of interest" description="Disordered" evidence="1">
    <location>
        <begin position="111"/>
        <end position="134"/>
    </location>
</feature>
<evidence type="ECO:0000313" key="2">
    <source>
        <dbReference type="EMBL" id="GAG04614.1"/>
    </source>
</evidence>
<accession>X0UFV3</accession>
<protein>
    <submittedName>
        <fullName evidence="2">Uncharacterized protein</fullName>
    </submittedName>
</protein>
<organism evidence="2">
    <name type="scientific">marine sediment metagenome</name>
    <dbReference type="NCBI Taxonomy" id="412755"/>
    <lineage>
        <taxon>unclassified sequences</taxon>
        <taxon>metagenomes</taxon>
        <taxon>ecological metagenomes</taxon>
    </lineage>
</organism>
<dbReference type="AlphaFoldDB" id="X0UFV3"/>
<reference evidence="2" key="1">
    <citation type="journal article" date="2014" name="Front. Microbiol.">
        <title>High frequency of phylogenetically diverse reductive dehalogenase-homologous genes in deep subseafloor sedimentary metagenomes.</title>
        <authorList>
            <person name="Kawai M."/>
            <person name="Futagami T."/>
            <person name="Toyoda A."/>
            <person name="Takaki Y."/>
            <person name="Nishi S."/>
            <person name="Hori S."/>
            <person name="Arai W."/>
            <person name="Tsubouchi T."/>
            <person name="Morono Y."/>
            <person name="Uchiyama I."/>
            <person name="Ito T."/>
            <person name="Fujiyama A."/>
            <person name="Inagaki F."/>
            <person name="Takami H."/>
        </authorList>
    </citation>
    <scope>NUCLEOTIDE SEQUENCE</scope>
    <source>
        <strain evidence="2">Expedition CK06-06</strain>
    </source>
</reference>
<evidence type="ECO:0000256" key="1">
    <source>
        <dbReference type="SAM" id="MobiDB-lite"/>
    </source>
</evidence>
<dbReference type="EMBL" id="BARS01021526">
    <property type="protein sequence ID" value="GAG04614.1"/>
    <property type="molecule type" value="Genomic_DNA"/>
</dbReference>
<feature type="non-terminal residue" evidence="2">
    <location>
        <position position="1"/>
    </location>
</feature>